<reference evidence="2 3" key="1">
    <citation type="submission" date="2024-06" db="EMBL/GenBank/DDBJ databases">
        <authorList>
            <person name="Kaempfer P."/>
            <person name="Viver T."/>
        </authorList>
    </citation>
    <scope>NUCLEOTIDE SEQUENCE [LARGE SCALE GENOMIC DNA]</scope>
    <source>
        <strain evidence="2 3">ST-64</strain>
    </source>
</reference>
<protein>
    <submittedName>
        <fullName evidence="2">Transporter</fullName>
    </submittedName>
</protein>
<feature type="chain" id="PRO_5045145320" evidence="1">
    <location>
        <begin position="19"/>
        <end position="270"/>
    </location>
</feature>
<dbReference type="Pfam" id="PF13557">
    <property type="entry name" value="Phenol_MetA_deg"/>
    <property type="match status" value="1"/>
</dbReference>
<proteinExistence type="predicted"/>
<dbReference type="InterPro" id="IPR025737">
    <property type="entry name" value="FApF"/>
</dbReference>
<dbReference type="RefSeq" id="WP_408078039.1">
    <property type="nucleotide sequence ID" value="NZ_JBELQC010000001.1"/>
</dbReference>
<gene>
    <name evidence="2" type="ORF">ABS767_09130</name>
</gene>
<evidence type="ECO:0000256" key="1">
    <source>
        <dbReference type="SAM" id="SignalP"/>
    </source>
</evidence>
<accession>A0ABW8YLI0</accession>
<evidence type="ECO:0000313" key="2">
    <source>
        <dbReference type="EMBL" id="MFL9841123.1"/>
    </source>
</evidence>
<comment type="caution">
    <text evidence="2">The sequence shown here is derived from an EMBL/GenBank/DDBJ whole genome shotgun (WGS) entry which is preliminary data.</text>
</comment>
<dbReference type="EMBL" id="JBELQC010000001">
    <property type="protein sequence ID" value="MFL9841123.1"/>
    <property type="molecule type" value="Genomic_DNA"/>
</dbReference>
<name>A0ABW8YLI0_9SPHN</name>
<evidence type="ECO:0000313" key="3">
    <source>
        <dbReference type="Proteomes" id="UP001629244"/>
    </source>
</evidence>
<organism evidence="2 3">
    <name type="scientific">Sphingomonas plantiphila</name>
    <dbReference type="NCBI Taxonomy" id="3163295"/>
    <lineage>
        <taxon>Bacteria</taxon>
        <taxon>Pseudomonadati</taxon>
        <taxon>Pseudomonadota</taxon>
        <taxon>Alphaproteobacteria</taxon>
        <taxon>Sphingomonadales</taxon>
        <taxon>Sphingomonadaceae</taxon>
        <taxon>Sphingomonas</taxon>
    </lineage>
</organism>
<keyword evidence="1" id="KW-0732">Signal</keyword>
<dbReference type="Proteomes" id="UP001629244">
    <property type="component" value="Unassembled WGS sequence"/>
</dbReference>
<keyword evidence="3" id="KW-1185">Reference proteome</keyword>
<feature type="signal peptide" evidence="1">
    <location>
        <begin position="1"/>
        <end position="18"/>
    </location>
</feature>
<sequence>MRYAFALAAVLCASPALAQQPTAPAPGSNHDARPQFDISTGVDFERGDFGTGAQVDKIAIPLTAGVSIGSVRVSAQLPWVRVTAPANVIAPTGPLGLPILVDPTRPATRTTRQGLGDLRLGAAYDLPVQGIVASVRAAAKLPTASVDKGLGTGKADYSVGADVAKPLGAVTPYAGVTYTMAGDPEGFQLRNSFSGQAGAALRLGGSASAQLGYAYAQNPIEAGEDDQRIVGGLHADVGRSLSLGVYGSGGLSAGAPRLGGGVTLGLKFGR</sequence>